<dbReference type="PROSITE" id="PS51462">
    <property type="entry name" value="NUDIX"/>
    <property type="match status" value="1"/>
</dbReference>
<evidence type="ECO:0000256" key="2">
    <source>
        <dbReference type="ARBA" id="ARBA00001947"/>
    </source>
</evidence>
<dbReference type="NCBIfam" id="NF001299">
    <property type="entry name" value="PRK00241.1"/>
    <property type="match status" value="1"/>
</dbReference>
<dbReference type="InterPro" id="IPR049734">
    <property type="entry name" value="NudC-like_C"/>
</dbReference>
<sequence>MLYELDDHRIDLPGRAPAPRDSDRLLLWQDGELILTDDSIVHQRADVTLAMEAEEFIGYLDGHPYFTARVSGEPELPRQPLRELAMHSETAFTLAARGKGLLDWRRQHRFCGQCGRPTTSIPGEPAMHCEPCRLRFYPRVSPCVIVLITRGPEVLLAQGMRHRSSGWYSTLAGFIETGESAEQAVHREIREEVGVELTNLRYQGSQTWPFPHQLMLGFWADYAGGDIRLEEEEIHDAQWFHIDRLPKVSPAFSIAGWMIQQYREYWHARNG</sequence>
<keyword evidence="8" id="KW-0520">NAD</keyword>
<dbReference type="InterPro" id="IPR015797">
    <property type="entry name" value="NUDIX_hydrolase-like_dom_sf"/>
</dbReference>
<evidence type="ECO:0000259" key="10">
    <source>
        <dbReference type="PROSITE" id="PS51462"/>
    </source>
</evidence>
<dbReference type="Pfam" id="PF09297">
    <property type="entry name" value="Zn_ribbon_NUD"/>
    <property type="match status" value="1"/>
</dbReference>
<protein>
    <recommendedName>
        <fullName evidence="4">NAD(+) diphosphatase</fullName>
        <ecNumber evidence="4">3.6.1.22</ecNumber>
    </recommendedName>
</protein>
<gene>
    <name evidence="11" type="primary">nudC</name>
    <name evidence="11" type="ORF">GCM10007392_32370</name>
</gene>
<dbReference type="GO" id="GO:0046872">
    <property type="term" value="F:metal ion binding"/>
    <property type="evidence" value="ECO:0007669"/>
    <property type="project" value="UniProtKB-KW"/>
</dbReference>
<evidence type="ECO:0000256" key="8">
    <source>
        <dbReference type="ARBA" id="ARBA00023027"/>
    </source>
</evidence>
<dbReference type="GO" id="GO:0005829">
    <property type="term" value="C:cytosol"/>
    <property type="evidence" value="ECO:0007669"/>
    <property type="project" value="TreeGrafter"/>
</dbReference>
<evidence type="ECO:0000256" key="7">
    <source>
        <dbReference type="ARBA" id="ARBA00022842"/>
    </source>
</evidence>
<keyword evidence="12" id="KW-1185">Reference proteome</keyword>
<dbReference type="SUPFAM" id="SSF55811">
    <property type="entry name" value="Nudix"/>
    <property type="match status" value="2"/>
</dbReference>
<reference evidence="11" key="2">
    <citation type="submission" date="2020-09" db="EMBL/GenBank/DDBJ databases">
        <authorList>
            <person name="Sun Q."/>
            <person name="Kim S."/>
        </authorList>
    </citation>
    <scope>NUCLEOTIDE SEQUENCE</scope>
    <source>
        <strain evidence="11">KCTC 22169</strain>
    </source>
</reference>
<dbReference type="EMBL" id="BMXR01000008">
    <property type="protein sequence ID" value="GGX62040.1"/>
    <property type="molecule type" value="Genomic_DNA"/>
</dbReference>
<dbReference type="InterPro" id="IPR015376">
    <property type="entry name" value="Znr_NADH_PPase"/>
</dbReference>
<keyword evidence="5" id="KW-0479">Metal-binding</keyword>
<evidence type="ECO:0000256" key="1">
    <source>
        <dbReference type="ARBA" id="ARBA00001946"/>
    </source>
</evidence>
<dbReference type="PANTHER" id="PTHR42904">
    <property type="entry name" value="NUDIX HYDROLASE, NUDC SUBFAMILY"/>
    <property type="match status" value="1"/>
</dbReference>
<dbReference type="InterPro" id="IPR000086">
    <property type="entry name" value="NUDIX_hydrolase_dom"/>
</dbReference>
<comment type="cofactor">
    <cofactor evidence="2">
        <name>Zn(2+)</name>
        <dbReference type="ChEBI" id="CHEBI:29105"/>
    </cofactor>
</comment>
<dbReference type="RefSeq" id="WP_189610566.1">
    <property type="nucleotide sequence ID" value="NZ_BMXR01000008.1"/>
</dbReference>
<dbReference type="Pfam" id="PF00293">
    <property type="entry name" value="NUDIX"/>
    <property type="match status" value="1"/>
</dbReference>
<dbReference type="Proteomes" id="UP000626148">
    <property type="component" value="Unassembled WGS sequence"/>
</dbReference>
<comment type="cofactor">
    <cofactor evidence="1">
        <name>Mg(2+)</name>
        <dbReference type="ChEBI" id="CHEBI:18420"/>
    </cofactor>
</comment>
<feature type="domain" description="Nudix hydrolase" evidence="10">
    <location>
        <begin position="138"/>
        <end position="263"/>
    </location>
</feature>
<evidence type="ECO:0000256" key="4">
    <source>
        <dbReference type="ARBA" id="ARBA00012381"/>
    </source>
</evidence>
<evidence type="ECO:0000256" key="5">
    <source>
        <dbReference type="ARBA" id="ARBA00022723"/>
    </source>
</evidence>
<comment type="caution">
    <text evidence="11">The sequence shown here is derived from an EMBL/GenBank/DDBJ whole genome shotgun (WGS) entry which is preliminary data.</text>
</comment>
<accession>A0A918NDD7</accession>
<evidence type="ECO:0000256" key="9">
    <source>
        <dbReference type="ARBA" id="ARBA00023679"/>
    </source>
</evidence>
<comment type="similarity">
    <text evidence="3">Belongs to the Nudix hydrolase family. NudC subfamily.</text>
</comment>
<organism evidence="11 12">
    <name type="scientific">Saccharospirillum salsuginis</name>
    <dbReference type="NCBI Taxonomy" id="418750"/>
    <lineage>
        <taxon>Bacteria</taxon>
        <taxon>Pseudomonadati</taxon>
        <taxon>Pseudomonadota</taxon>
        <taxon>Gammaproteobacteria</taxon>
        <taxon>Oceanospirillales</taxon>
        <taxon>Saccharospirillaceae</taxon>
        <taxon>Saccharospirillum</taxon>
    </lineage>
</organism>
<dbReference type="GO" id="GO:0035529">
    <property type="term" value="F:NADH pyrophosphatase activity"/>
    <property type="evidence" value="ECO:0007669"/>
    <property type="project" value="TreeGrafter"/>
</dbReference>
<keyword evidence="6" id="KW-0378">Hydrolase</keyword>
<reference evidence="11" key="1">
    <citation type="journal article" date="2014" name="Int. J. Syst. Evol. Microbiol.">
        <title>Complete genome sequence of Corynebacterium casei LMG S-19264T (=DSM 44701T), isolated from a smear-ripened cheese.</title>
        <authorList>
            <consortium name="US DOE Joint Genome Institute (JGI-PGF)"/>
            <person name="Walter F."/>
            <person name="Albersmeier A."/>
            <person name="Kalinowski J."/>
            <person name="Ruckert C."/>
        </authorList>
    </citation>
    <scope>NUCLEOTIDE SEQUENCE</scope>
    <source>
        <strain evidence="11">KCTC 22169</strain>
    </source>
</reference>
<dbReference type="Gene3D" id="3.90.79.10">
    <property type="entry name" value="Nucleoside Triphosphate Pyrophosphohydrolase"/>
    <property type="match status" value="1"/>
</dbReference>
<dbReference type="InterPro" id="IPR050241">
    <property type="entry name" value="NAD-cap_RNA_hydrolase_NudC"/>
</dbReference>
<dbReference type="InterPro" id="IPR020084">
    <property type="entry name" value="NUDIX_hydrolase_CS"/>
</dbReference>
<name>A0A918NDD7_9GAMM</name>
<dbReference type="Gene3D" id="3.90.79.20">
    <property type="match status" value="1"/>
</dbReference>
<dbReference type="PROSITE" id="PS00893">
    <property type="entry name" value="NUDIX_BOX"/>
    <property type="match status" value="1"/>
</dbReference>
<dbReference type="GO" id="GO:0019677">
    <property type="term" value="P:NAD+ catabolic process"/>
    <property type="evidence" value="ECO:0007669"/>
    <property type="project" value="TreeGrafter"/>
</dbReference>
<proteinExistence type="inferred from homology"/>
<dbReference type="CDD" id="cd03429">
    <property type="entry name" value="NUDIX_NADH_pyrophosphatase_Nudt13"/>
    <property type="match status" value="1"/>
</dbReference>
<dbReference type="EC" id="3.6.1.22" evidence="4"/>
<evidence type="ECO:0000313" key="11">
    <source>
        <dbReference type="EMBL" id="GGX62040.1"/>
    </source>
</evidence>
<comment type="catalytic activity">
    <reaction evidence="9">
        <text>a 5'-end NAD(+)-phospho-ribonucleoside in mRNA + H2O = a 5'-end phospho-adenosine-phospho-ribonucleoside in mRNA + beta-nicotinamide D-ribonucleotide + 2 H(+)</text>
        <dbReference type="Rhea" id="RHEA:60876"/>
        <dbReference type="Rhea" id="RHEA-COMP:15698"/>
        <dbReference type="Rhea" id="RHEA-COMP:15719"/>
        <dbReference type="ChEBI" id="CHEBI:14649"/>
        <dbReference type="ChEBI" id="CHEBI:15377"/>
        <dbReference type="ChEBI" id="CHEBI:15378"/>
        <dbReference type="ChEBI" id="CHEBI:144029"/>
        <dbReference type="ChEBI" id="CHEBI:144051"/>
    </reaction>
    <physiologicalReaction direction="left-to-right" evidence="9">
        <dbReference type="Rhea" id="RHEA:60877"/>
    </physiologicalReaction>
</comment>
<evidence type="ECO:0000313" key="12">
    <source>
        <dbReference type="Proteomes" id="UP000626148"/>
    </source>
</evidence>
<dbReference type="AlphaFoldDB" id="A0A918NDD7"/>
<dbReference type="PANTHER" id="PTHR42904:SF6">
    <property type="entry name" value="NAD-CAPPED RNA HYDROLASE NUDT12"/>
    <property type="match status" value="1"/>
</dbReference>
<evidence type="ECO:0000256" key="6">
    <source>
        <dbReference type="ARBA" id="ARBA00022801"/>
    </source>
</evidence>
<evidence type="ECO:0000256" key="3">
    <source>
        <dbReference type="ARBA" id="ARBA00009595"/>
    </source>
</evidence>
<dbReference type="GO" id="GO:0006742">
    <property type="term" value="P:NADP+ catabolic process"/>
    <property type="evidence" value="ECO:0007669"/>
    <property type="project" value="TreeGrafter"/>
</dbReference>
<keyword evidence="7" id="KW-0460">Magnesium</keyword>